<feature type="transmembrane region" description="Helical" evidence="2">
    <location>
        <begin position="96"/>
        <end position="114"/>
    </location>
</feature>
<dbReference type="RefSeq" id="WP_172189077.1">
    <property type="nucleotide sequence ID" value="NZ_SRRZ01000058.1"/>
</dbReference>
<feature type="transmembrane region" description="Helical" evidence="2">
    <location>
        <begin position="126"/>
        <end position="159"/>
    </location>
</feature>
<accession>A0ABX2D088</accession>
<keyword evidence="1" id="KW-0175">Coiled coil</keyword>
<evidence type="ECO:0008006" key="5">
    <source>
        <dbReference type="Google" id="ProtNLM"/>
    </source>
</evidence>
<dbReference type="InterPro" id="IPR001646">
    <property type="entry name" value="5peptide_repeat"/>
</dbReference>
<dbReference type="InterPro" id="IPR051082">
    <property type="entry name" value="Pentapeptide-BTB/POZ_domain"/>
</dbReference>
<comment type="caution">
    <text evidence="3">The sequence shown here is derived from an EMBL/GenBank/DDBJ whole genome shotgun (WGS) entry which is preliminary data.</text>
</comment>
<feature type="transmembrane region" description="Helical" evidence="2">
    <location>
        <begin position="57"/>
        <end position="84"/>
    </location>
</feature>
<name>A0ABX2D088_9CYAN</name>
<keyword evidence="2" id="KW-0812">Transmembrane</keyword>
<dbReference type="Pfam" id="PF00805">
    <property type="entry name" value="Pentapeptide"/>
    <property type="match status" value="3"/>
</dbReference>
<proteinExistence type="predicted"/>
<dbReference type="PANTHER" id="PTHR14136:SF17">
    <property type="entry name" value="BTB_POZ DOMAIN-CONTAINING PROTEIN KCTD9"/>
    <property type="match status" value="1"/>
</dbReference>
<keyword evidence="4" id="KW-1185">Reference proteome</keyword>
<dbReference type="SUPFAM" id="SSF141571">
    <property type="entry name" value="Pentapeptide repeat-like"/>
    <property type="match status" value="2"/>
</dbReference>
<dbReference type="PANTHER" id="PTHR14136">
    <property type="entry name" value="BTB_POZ DOMAIN-CONTAINING PROTEIN KCTD9"/>
    <property type="match status" value="1"/>
</dbReference>
<keyword evidence="2" id="KW-1133">Transmembrane helix</keyword>
<dbReference type="EMBL" id="SRRZ01000058">
    <property type="protein sequence ID" value="NQE35553.1"/>
    <property type="molecule type" value="Genomic_DNA"/>
</dbReference>
<evidence type="ECO:0000313" key="4">
    <source>
        <dbReference type="Proteomes" id="UP000702425"/>
    </source>
</evidence>
<sequence>MPQDFSHQNLRGRNFKGQDLTGANFMGADIRGADFTNAILIEADFTRAKAGLQRRRTIFLVTISLFLSLISGLMSALAGFWVAVFFTPDNIKQYTIFPGVVVLIVVAIFFIATIRQGIGTAAGAVVVAGAVAVVVAVAVAVAGAAAGAGAVAGLGIYIAWRALAGDEKHAFVRKIAIAFATTGGTSFRNADLTDANFTKATLKSTDFRTANLTRTCFRNTERLDRARVGNSILADTRVRELLITGNGYKKSYFRADLQGANLTGVNLNEANLNEANLSKATLHQANLEWAYLTETQALATDFTEAYFTGACLKAWNIDANTKLDRVDCRFVYLLENAKPGTDDRERRPSSGEFRRGVFTKLFEEVLNTIDLIFDKGIDWKAFVAAFKKVEAENEGTELAIQSIENKSDGVVVVRVSVPPDTNKEKIHSEFTQNYQLALKELEKYKNFYEEERKKYSDMHEIVKLLANHSHVTQVNSISMSDSVQENNQYNLPDANRVSLTSESNPVQENNQYNLPDANEVSSTSESNFVQENNQYNLPDVTVAGSNIGTNHGIQIGTQFNYAVEQNLAKAAEDIDKLQFNTETTQIEEKTKHLERPKFSVVYPENISYDKWHSLYFFMYSQELSKIVKTKINKLTKITKIKRGWDYEKHSSIFSSVIPEGSLVEISWFSEEVKVNPEKISFNWFEDFQEFNFRIKYQKSKEINEKINLGLLDYVYLHIDISVNTLPVIFPITLAIGIGNTQDSKISTIDLGLIETIFASYSEADDEVVEDFKEKYEAIGISMFTEAIPYRNPGVRDQALQMQELFGIIESSDIFQLFWSSSAQQCEGVKRETAKAIELIQDGKKPNFFRGVYWEEQFPELPAEMVGMPFSKLPRLRAYRKEKAGLVNAIEREAARPIAITTTAIAESRSDSDSFDINQSHAVTPSAAIAKDQATQQFNLSSVTSEPQCTPEQILVQNLLRKLQQFIKPIVKKIGLIVKSLLNFR</sequence>
<feature type="coiled-coil region" evidence="1">
    <location>
        <begin position="431"/>
        <end position="458"/>
    </location>
</feature>
<protein>
    <recommendedName>
        <fullName evidence="5">Pentapeptide repeat-containing protein</fullName>
    </recommendedName>
</protein>
<evidence type="ECO:0000313" key="3">
    <source>
        <dbReference type="EMBL" id="NQE35553.1"/>
    </source>
</evidence>
<reference evidence="3 4" key="1">
    <citation type="journal article" date="2020" name="Sci. Rep.">
        <title>A novel cyanobacterial geosmin producer, revising GeoA distribution and dispersion patterns in Bacteria.</title>
        <authorList>
            <person name="Churro C."/>
            <person name="Semedo-Aguiar A.P."/>
            <person name="Silva A.D."/>
            <person name="Pereira-Leal J.B."/>
            <person name="Leite R.B."/>
        </authorList>
    </citation>
    <scope>NUCLEOTIDE SEQUENCE [LARGE SCALE GENOMIC DNA]</scope>
    <source>
        <strain evidence="3 4">IPMA8</strain>
    </source>
</reference>
<organism evidence="3 4">
    <name type="scientific">Microcoleus asticus IPMA8</name>
    <dbReference type="NCBI Taxonomy" id="2563858"/>
    <lineage>
        <taxon>Bacteria</taxon>
        <taxon>Bacillati</taxon>
        <taxon>Cyanobacteriota</taxon>
        <taxon>Cyanophyceae</taxon>
        <taxon>Oscillatoriophycideae</taxon>
        <taxon>Oscillatoriales</taxon>
        <taxon>Microcoleaceae</taxon>
        <taxon>Microcoleus</taxon>
        <taxon>Microcoleus asticus</taxon>
    </lineage>
</organism>
<gene>
    <name evidence="3" type="ORF">E5S67_03288</name>
</gene>
<keyword evidence="2" id="KW-0472">Membrane</keyword>
<evidence type="ECO:0000256" key="2">
    <source>
        <dbReference type="SAM" id="Phobius"/>
    </source>
</evidence>
<dbReference type="Proteomes" id="UP000702425">
    <property type="component" value="Unassembled WGS sequence"/>
</dbReference>
<dbReference type="Gene3D" id="2.160.20.80">
    <property type="entry name" value="E3 ubiquitin-protein ligase SopA"/>
    <property type="match status" value="3"/>
</dbReference>
<evidence type="ECO:0000256" key="1">
    <source>
        <dbReference type="SAM" id="Coils"/>
    </source>
</evidence>